<dbReference type="PROSITE" id="PS00141">
    <property type="entry name" value="ASP_PROTEASE"/>
    <property type="match status" value="2"/>
</dbReference>
<dbReference type="GO" id="GO:0098552">
    <property type="term" value="C:side of membrane"/>
    <property type="evidence" value="ECO:0007669"/>
    <property type="project" value="UniProtKB-KW"/>
</dbReference>
<dbReference type="PANTHER" id="PTHR47966:SF65">
    <property type="entry name" value="ASPARTIC-TYPE ENDOPEPTIDASE"/>
    <property type="match status" value="1"/>
</dbReference>
<dbReference type="RefSeq" id="XP_035340013.1">
    <property type="nucleotide sequence ID" value="XM_035484120.1"/>
</dbReference>
<keyword evidence="14" id="KW-1185">Reference proteome</keyword>
<dbReference type="SUPFAM" id="SSF50630">
    <property type="entry name" value="Acid proteases"/>
    <property type="match status" value="1"/>
</dbReference>
<evidence type="ECO:0000256" key="5">
    <source>
        <dbReference type="ARBA" id="ARBA00022729"/>
    </source>
</evidence>
<feature type="compositionally biased region" description="Low complexity" evidence="10">
    <location>
        <begin position="478"/>
        <end position="488"/>
    </location>
</feature>
<dbReference type="KEGG" id="trg:TRUGW13939_00914"/>
<dbReference type="InterPro" id="IPR033121">
    <property type="entry name" value="PEPTIDASE_A1"/>
</dbReference>
<feature type="compositionally biased region" description="Gly residues" evidence="10">
    <location>
        <begin position="444"/>
        <end position="455"/>
    </location>
</feature>
<keyword evidence="3" id="KW-0449">Lipoprotein</keyword>
<dbReference type="PRINTS" id="PR00792">
    <property type="entry name" value="PEPSIN"/>
</dbReference>
<evidence type="ECO:0000313" key="13">
    <source>
        <dbReference type="EMBL" id="QKX53834.1"/>
    </source>
</evidence>
<dbReference type="PANTHER" id="PTHR47966">
    <property type="entry name" value="BETA-SITE APP-CLEAVING ENZYME, ISOFORM A-RELATED"/>
    <property type="match status" value="1"/>
</dbReference>
<accession>A0A7H8QIN0</accession>
<evidence type="ECO:0000256" key="2">
    <source>
        <dbReference type="ARBA" id="ARBA00007447"/>
    </source>
</evidence>
<dbReference type="GO" id="GO:0005886">
    <property type="term" value="C:plasma membrane"/>
    <property type="evidence" value="ECO:0007669"/>
    <property type="project" value="UniProtKB-SubCell"/>
</dbReference>
<evidence type="ECO:0000256" key="10">
    <source>
        <dbReference type="SAM" id="MobiDB-lite"/>
    </source>
</evidence>
<organism evidence="13 14">
    <name type="scientific">Talaromyces rugulosus</name>
    <name type="common">Penicillium rugulosum</name>
    <dbReference type="NCBI Taxonomy" id="121627"/>
    <lineage>
        <taxon>Eukaryota</taxon>
        <taxon>Fungi</taxon>
        <taxon>Dikarya</taxon>
        <taxon>Ascomycota</taxon>
        <taxon>Pezizomycotina</taxon>
        <taxon>Eurotiomycetes</taxon>
        <taxon>Eurotiomycetidae</taxon>
        <taxon>Eurotiales</taxon>
        <taxon>Trichocomaceae</taxon>
        <taxon>Talaromyces</taxon>
        <taxon>Talaromyces sect. Islandici</taxon>
    </lineage>
</organism>
<feature type="signal peptide" evidence="11">
    <location>
        <begin position="1"/>
        <end position="22"/>
    </location>
</feature>
<evidence type="ECO:0000256" key="3">
    <source>
        <dbReference type="ARBA" id="ARBA00022622"/>
    </source>
</evidence>
<comment type="similarity">
    <text evidence="2 9">Belongs to the peptidase A1 family.</text>
</comment>
<feature type="active site" evidence="8">
    <location>
        <position position="83"/>
    </location>
</feature>
<evidence type="ECO:0000256" key="9">
    <source>
        <dbReference type="RuleBase" id="RU000454"/>
    </source>
</evidence>
<dbReference type="InterPro" id="IPR001461">
    <property type="entry name" value="Aspartic_peptidase_A1"/>
</dbReference>
<evidence type="ECO:0000256" key="1">
    <source>
        <dbReference type="ARBA" id="ARBA00004609"/>
    </source>
</evidence>
<dbReference type="GeneID" id="55988427"/>
<feature type="chain" id="PRO_5028858675" description="Peptidase A1 domain-containing protein" evidence="11">
    <location>
        <begin position="23"/>
        <end position="523"/>
    </location>
</feature>
<evidence type="ECO:0000313" key="14">
    <source>
        <dbReference type="Proteomes" id="UP000509510"/>
    </source>
</evidence>
<dbReference type="Proteomes" id="UP000509510">
    <property type="component" value="Chromosome I"/>
</dbReference>
<dbReference type="GO" id="GO:0006508">
    <property type="term" value="P:proteolysis"/>
    <property type="evidence" value="ECO:0007669"/>
    <property type="project" value="UniProtKB-KW"/>
</dbReference>
<dbReference type="GO" id="GO:0004190">
    <property type="term" value="F:aspartic-type endopeptidase activity"/>
    <property type="evidence" value="ECO:0007669"/>
    <property type="project" value="UniProtKB-KW"/>
</dbReference>
<dbReference type="InterPro" id="IPR021109">
    <property type="entry name" value="Peptidase_aspartic_dom_sf"/>
</dbReference>
<protein>
    <recommendedName>
        <fullName evidence="12">Peptidase A1 domain-containing protein</fullName>
    </recommendedName>
</protein>
<dbReference type="CDD" id="cd05474">
    <property type="entry name" value="SAP_like"/>
    <property type="match status" value="1"/>
</dbReference>
<keyword evidence="5 11" id="KW-0732">Signal</keyword>
<dbReference type="Gene3D" id="2.40.70.10">
    <property type="entry name" value="Acid Proteases"/>
    <property type="match status" value="2"/>
</dbReference>
<keyword evidence="3" id="KW-0472">Membrane</keyword>
<name>A0A7H8QIN0_TALRU</name>
<feature type="region of interest" description="Disordered" evidence="10">
    <location>
        <begin position="441"/>
        <end position="491"/>
    </location>
</feature>
<dbReference type="AlphaFoldDB" id="A0A7H8QIN0"/>
<proteinExistence type="inferred from homology"/>
<evidence type="ECO:0000256" key="6">
    <source>
        <dbReference type="ARBA" id="ARBA00022750"/>
    </source>
</evidence>
<keyword evidence="6 9" id="KW-0064">Aspartyl protease</keyword>
<dbReference type="EMBL" id="CP055898">
    <property type="protein sequence ID" value="QKX53834.1"/>
    <property type="molecule type" value="Genomic_DNA"/>
</dbReference>
<evidence type="ECO:0000256" key="11">
    <source>
        <dbReference type="SAM" id="SignalP"/>
    </source>
</evidence>
<dbReference type="InterPro" id="IPR001969">
    <property type="entry name" value="Aspartic_peptidase_AS"/>
</dbReference>
<reference evidence="14" key="1">
    <citation type="submission" date="2020-06" db="EMBL/GenBank/DDBJ databases">
        <title>A chromosome-scale genome assembly of Talaromyces rugulosus W13939.</title>
        <authorList>
            <person name="Wang B."/>
            <person name="Guo L."/>
            <person name="Ye K."/>
            <person name="Wang L."/>
        </authorList>
    </citation>
    <scope>NUCLEOTIDE SEQUENCE [LARGE SCALE GENOMIC DNA]</scope>
    <source>
        <strain evidence="14">W13939</strain>
    </source>
</reference>
<feature type="domain" description="Peptidase A1" evidence="12">
    <location>
        <begin position="65"/>
        <end position="406"/>
    </location>
</feature>
<evidence type="ECO:0000256" key="8">
    <source>
        <dbReference type="PIRSR" id="PIRSR601461-1"/>
    </source>
</evidence>
<feature type="compositionally biased region" description="Polar residues" evidence="10">
    <location>
        <begin position="461"/>
        <end position="472"/>
    </location>
</feature>
<keyword evidence="7 9" id="KW-0378">Hydrolase</keyword>
<keyword evidence="3" id="KW-0336">GPI-anchor</keyword>
<dbReference type="InterPro" id="IPR033876">
    <property type="entry name" value="SAP-like"/>
</dbReference>
<keyword evidence="4 9" id="KW-0645">Protease</keyword>
<comment type="subcellular location">
    <subcellularLocation>
        <location evidence="1">Cell membrane</location>
        <topology evidence="1">Lipid-anchor</topology>
        <topology evidence="1">GPI-anchor</topology>
    </subcellularLocation>
</comment>
<feature type="active site" evidence="8">
    <location>
        <position position="285"/>
    </location>
</feature>
<dbReference type="PROSITE" id="PS51767">
    <property type="entry name" value="PEPTIDASE_A1"/>
    <property type="match status" value="1"/>
</dbReference>
<sequence length="523" mass="53705">MAVLSSLRGLALLGLAATTALAEPRVLHMPMARNANHPGPLAKRAGDTANTAQVTVVNDVSYGLYYVNATVGTPGQELSLILDTGSSDVWFFGTGACAASTQSQGDCFGGEYNDKKSSTYKLLDKGTFQIQYGTNGSNVEGDYIADTFTVGGATVKNAIMAVAYEVSEVPAGIMGVGFASNEAIVGDGGKAYKSIVDKMVSEGVISTKAYSLWLNDLFSSSGNCLFGGYDTKKFSGNLLSVPIQPDAQTDELTSMTVAWTSLQLSTGDSAKSITSSSFKEPALLDSGTTLSIIPAQIYEELHSFFEAQDDGVGNALVECAKLNDAQGTLDFQFGGSKGPVIKVPFSEFALPAITTAGTWYQYEDGSYACTLGMQPQTEGIPVILGDTFLRSAYVVYDLDNFEISLAQTVFNTTETEIVEISKAKPVASVVSGVVATQTATSGGVAPGDGGSGSDGSSGTSFPTATAGASESNGLGDISSLPTATSSSSDGGNAGATVHVPGLLLSLQAAGLSMIIGGALFSLA</sequence>
<gene>
    <name evidence="13" type="ORF">TRUGW13939_00914</name>
</gene>
<evidence type="ECO:0000256" key="7">
    <source>
        <dbReference type="ARBA" id="ARBA00022801"/>
    </source>
</evidence>
<dbReference type="Pfam" id="PF00026">
    <property type="entry name" value="Asp"/>
    <property type="match status" value="1"/>
</dbReference>
<evidence type="ECO:0000256" key="4">
    <source>
        <dbReference type="ARBA" id="ARBA00022670"/>
    </source>
</evidence>
<evidence type="ECO:0000259" key="12">
    <source>
        <dbReference type="PROSITE" id="PS51767"/>
    </source>
</evidence>
<dbReference type="OrthoDB" id="771136at2759"/>
<keyword evidence="3" id="KW-0325">Glycoprotein</keyword>